<evidence type="ECO:0000313" key="3">
    <source>
        <dbReference type="Proteomes" id="UP000708208"/>
    </source>
</evidence>
<dbReference type="AlphaFoldDB" id="A0A8J2P3J4"/>
<dbReference type="Proteomes" id="UP000708208">
    <property type="component" value="Unassembled WGS sequence"/>
</dbReference>
<keyword evidence="3" id="KW-1185">Reference proteome</keyword>
<sequence>MRLFDYYSEIGALYAGICVVMGTTAMAQHLYSFVESWHIPSLLNAFSSWYWISLTSILGNSMQEQILKGREEVRNTLASERSQINTDLIETAKWMCNWEWKLAPYNLFVVNNHMIIAACGTALTQIIFLFQLKMSEVTTCGVNRTSPCECPPLTCFNPPPH</sequence>
<dbReference type="EMBL" id="CAJVCH010092263">
    <property type="protein sequence ID" value="CAG7722750.1"/>
    <property type="molecule type" value="Genomic_DNA"/>
</dbReference>
<comment type="caution">
    <text evidence="2">The sequence shown here is derived from an EMBL/GenBank/DDBJ whole genome shotgun (WGS) entry which is preliminary data.</text>
</comment>
<evidence type="ECO:0000313" key="2">
    <source>
        <dbReference type="EMBL" id="CAG7722750.1"/>
    </source>
</evidence>
<reference evidence="2" key="1">
    <citation type="submission" date="2021-06" db="EMBL/GenBank/DDBJ databases">
        <authorList>
            <person name="Hodson N. C."/>
            <person name="Mongue J. A."/>
            <person name="Jaron S. K."/>
        </authorList>
    </citation>
    <scope>NUCLEOTIDE SEQUENCE</scope>
</reference>
<keyword evidence="1" id="KW-0472">Membrane</keyword>
<name>A0A8J2P3J4_9HEXA</name>
<organism evidence="2 3">
    <name type="scientific">Allacma fusca</name>
    <dbReference type="NCBI Taxonomy" id="39272"/>
    <lineage>
        <taxon>Eukaryota</taxon>
        <taxon>Metazoa</taxon>
        <taxon>Ecdysozoa</taxon>
        <taxon>Arthropoda</taxon>
        <taxon>Hexapoda</taxon>
        <taxon>Collembola</taxon>
        <taxon>Symphypleona</taxon>
        <taxon>Sminthuridae</taxon>
        <taxon>Allacma</taxon>
    </lineage>
</organism>
<feature type="transmembrane region" description="Helical" evidence="1">
    <location>
        <begin position="12"/>
        <end position="31"/>
    </location>
</feature>
<feature type="transmembrane region" description="Helical" evidence="1">
    <location>
        <begin position="37"/>
        <end position="58"/>
    </location>
</feature>
<keyword evidence="1" id="KW-1133">Transmembrane helix</keyword>
<keyword evidence="1" id="KW-0812">Transmembrane</keyword>
<gene>
    <name evidence="2" type="ORF">AFUS01_LOCUS11869</name>
</gene>
<evidence type="ECO:0000256" key="1">
    <source>
        <dbReference type="SAM" id="Phobius"/>
    </source>
</evidence>
<accession>A0A8J2P3J4</accession>
<protein>
    <submittedName>
        <fullName evidence="2">Uncharacterized protein</fullName>
    </submittedName>
</protein>
<proteinExistence type="predicted"/>